<comment type="caution">
    <text evidence="5">The sequence shown here is derived from an EMBL/GenBank/DDBJ whole genome shotgun (WGS) entry which is preliminary data.</text>
</comment>
<keyword evidence="6" id="KW-1185">Reference proteome</keyword>
<dbReference type="Pfam" id="PF12833">
    <property type="entry name" value="HTH_18"/>
    <property type="match status" value="1"/>
</dbReference>
<dbReference type="SMART" id="SM00342">
    <property type="entry name" value="HTH_ARAC"/>
    <property type="match status" value="1"/>
</dbReference>
<name>A0ABW5XPT3_9SPHI</name>
<accession>A0ABW5XPT3</accession>
<dbReference type="InterPro" id="IPR018060">
    <property type="entry name" value="HTH_AraC"/>
</dbReference>
<dbReference type="RefSeq" id="WP_377127826.1">
    <property type="nucleotide sequence ID" value="NZ_JBHUHN010000001.1"/>
</dbReference>
<dbReference type="PANTHER" id="PTHR43280:SF32">
    <property type="entry name" value="TRANSCRIPTIONAL REGULATORY PROTEIN"/>
    <property type="match status" value="1"/>
</dbReference>
<dbReference type="PANTHER" id="PTHR43280">
    <property type="entry name" value="ARAC-FAMILY TRANSCRIPTIONAL REGULATOR"/>
    <property type="match status" value="1"/>
</dbReference>
<proteinExistence type="predicted"/>
<dbReference type="InterPro" id="IPR009057">
    <property type="entry name" value="Homeodomain-like_sf"/>
</dbReference>
<dbReference type="EMBL" id="JBHUON010000014">
    <property type="protein sequence ID" value="MFD2865460.1"/>
    <property type="molecule type" value="Genomic_DNA"/>
</dbReference>
<evidence type="ECO:0000313" key="6">
    <source>
        <dbReference type="Proteomes" id="UP001597601"/>
    </source>
</evidence>
<keyword evidence="1" id="KW-0805">Transcription regulation</keyword>
<reference evidence="6" key="1">
    <citation type="journal article" date="2019" name="Int. J. Syst. Evol. Microbiol.">
        <title>The Global Catalogue of Microorganisms (GCM) 10K type strain sequencing project: providing services to taxonomists for standard genome sequencing and annotation.</title>
        <authorList>
            <consortium name="The Broad Institute Genomics Platform"/>
            <consortium name="The Broad Institute Genome Sequencing Center for Infectious Disease"/>
            <person name="Wu L."/>
            <person name="Ma J."/>
        </authorList>
    </citation>
    <scope>NUCLEOTIDE SEQUENCE [LARGE SCALE GENOMIC DNA]</scope>
    <source>
        <strain evidence="6">KCTC 52232</strain>
    </source>
</reference>
<feature type="domain" description="HTH araC/xylS-type" evidence="4">
    <location>
        <begin position="193"/>
        <end position="297"/>
    </location>
</feature>
<evidence type="ECO:0000256" key="2">
    <source>
        <dbReference type="ARBA" id="ARBA00023125"/>
    </source>
</evidence>
<gene>
    <name evidence="5" type="ORF">ACFSYC_12235</name>
</gene>
<dbReference type="Proteomes" id="UP001597601">
    <property type="component" value="Unassembled WGS sequence"/>
</dbReference>
<dbReference type="Gene3D" id="1.10.10.60">
    <property type="entry name" value="Homeodomain-like"/>
    <property type="match status" value="1"/>
</dbReference>
<evidence type="ECO:0000256" key="1">
    <source>
        <dbReference type="ARBA" id="ARBA00023015"/>
    </source>
</evidence>
<sequence>MKILKSITDYYKEISVAPPVYPFFDVRRHEENINTIKMKQKPVRHELYSVSVFTEMEADLQLDNTMVNGKAFIISPLKTISWNIKSKTARGWYLIFDQEFIESNPFWKNFTVDFNFFKPETNLSFDIPGPVLEEVLYHFRKIHAELYAPSPEQFRFIHSHTNLVLLLIKRHLENKAGQPVDFKHITDRMLLASKFQELVESTVSGSKNNPELRKPSYYAEKLNIHPNYLNAVVRDTHGKTASQLIQLYLIGQAKIAIRHERLSVKETAWRLHFPDIGNFIVFFKKHTGITPGQYASGVNI</sequence>
<organism evidence="5 6">
    <name type="scientific">Mucilaginibacter antarcticus</name>
    <dbReference type="NCBI Taxonomy" id="1855725"/>
    <lineage>
        <taxon>Bacteria</taxon>
        <taxon>Pseudomonadati</taxon>
        <taxon>Bacteroidota</taxon>
        <taxon>Sphingobacteriia</taxon>
        <taxon>Sphingobacteriales</taxon>
        <taxon>Sphingobacteriaceae</taxon>
        <taxon>Mucilaginibacter</taxon>
    </lineage>
</organism>
<keyword evidence="3" id="KW-0804">Transcription</keyword>
<dbReference type="SUPFAM" id="SSF46689">
    <property type="entry name" value="Homeodomain-like"/>
    <property type="match status" value="1"/>
</dbReference>
<dbReference type="PROSITE" id="PS01124">
    <property type="entry name" value="HTH_ARAC_FAMILY_2"/>
    <property type="match status" value="1"/>
</dbReference>
<evidence type="ECO:0000313" key="5">
    <source>
        <dbReference type="EMBL" id="MFD2865460.1"/>
    </source>
</evidence>
<keyword evidence="2" id="KW-0238">DNA-binding</keyword>
<evidence type="ECO:0000256" key="3">
    <source>
        <dbReference type="ARBA" id="ARBA00023163"/>
    </source>
</evidence>
<evidence type="ECO:0000259" key="4">
    <source>
        <dbReference type="PROSITE" id="PS01124"/>
    </source>
</evidence>
<protein>
    <submittedName>
        <fullName evidence="5">Helix-turn-helix domain-containing protein</fullName>
    </submittedName>
</protein>